<evidence type="ECO:0000313" key="2">
    <source>
        <dbReference type="EMBL" id="EDP42901.1"/>
    </source>
</evidence>
<dbReference type="AlphaFoldDB" id="A8Q447"/>
<keyword evidence="3" id="KW-1185">Reference proteome</keyword>
<name>A8Q447_MALGO</name>
<comment type="caution">
    <text evidence="2">The sequence shown here is derived from an EMBL/GenBank/DDBJ whole genome shotgun (WGS) entry which is preliminary data.</text>
</comment>
<feature type="region of interest" description="Disordered" evidence="1">
    <location>
        <begin position="173"/>
        <end position="192"/>
    </location>
</feature>
<accession>A8Q447</accession>
<proteinExistence type="predicted"/>
<dbReference type="EMBL" id="AAYY01000009">
    <property type="protein sequence ID" value="EDP42901.1"/>
    <property type="molecule type" value="Genomic_DNA"/>
</dbReference>
<reference evidence="2 3" key="1">
    <citation type="journal article" date="2007" name="Proc. Natl. Acad. Sci. U.S.A.">
        <title>Dandruff-associated Malassezia genomes reveal convergent and divergent virulence traits shared with plant and human fungal pathogens.</title>
        <authorList>
            <person name="Xu J."/>
            <person name="Saunders C.W."/>
            <person name="Hu P."/>
            <person name="Grant R.A."/>
            <person name="Boekhout T."/>
            <person name="Kuramae E.E."/>
            <person name="Kronstad J.W."/>
            <person name="Deangelis Y.M."/>
            <person name="Reeder N.L."/>
            <person name="Johnstone K.R."/>
            <person name="Leland M."/>
            <person name="Fieno A.M."/>
            <person name="Begley W.M."/>
            <person name="Sun Y."/>
            <person name="Lacey M.P."/>
            <person name="Chaudhary T."/>
            <person name="Keough T."/>
            <person name="Chu L."/>
            <person name="Sears R."/>
            <person name="Yuan B."/>
            <person name="Dawson T.L.Jr."/>
        </authorList>
    </citation>
    <scope>NUCLEOTIDE SEQUENCE [LARGE SCALE GENOMIC DNA]</scope>
    <source>
        <strain evidence="3">ATCC MYA-4612 / CBS 7966</strain>
    </source>
</reference>
<evidence type="ECO:0000256" key="1">
    <source>
        <dbReference type="SAM" id="MobiDB-lite"/>
    </source>
</evidence>
<dbReference type="Proteomes" id="UP000008837">
    <property type="component" value="Unassembled WGS sequence"/>
</dbReference>
<dbReference type="STRING" id="425265.A8Q447"/>
<feature type="region of interest" description="Disordered" evidence="1">
    <location>
        <begin position="1"/>
        <end position="27"/>
    </location>
</feature>
<organism evidence="2 3">
    <name type="scientific">Malassezia globosa (strain ATCC MYA-4612 / CBS 7966)</name>
    <name type="common">Dandruff-associated fungus</name>
    <dbReference type="NCBI Taxonomy" id="425265"/>
    <lineage>
        <taxon>Eukaryota</taxon>
        <taxon>Fungi</taxon>
        <taxon>Dikarya</taxon>
        <taxon>Basidiomycota</taxon>
        <taxon>Ustilaginomycotina</taxon>
        <taxon>Malasseziomycetes</taxon>
        <taxon>Malasseziales</taxon>
        <taxon>Malasseziaceae</taxon>
        <taxon>Malassezia</taxon>
    </lineage>
</organism>
<sequence length="853" mass="90579">MTTAATEPAGVAAPAASGSSSSARHSAAAPLLHTPIQLCTYAQPRPSQHTATYELCNASARTTRHSHVAVGDVVRLSSRGALGSVRRRRGLVALLEQGTAIVLMDLQTQTPVHTHTLAPSDHVCTPPLVVERSLYVPAKQPVRTTYVGVQATSEHTEVRAYTEILDSRGKHIPAHAPGSADPNGSRNGASSGVGMDMGHQTVGTVPGTLCALYALGNGQLLATRKDGAVLLLADPIAAQSVRVLATYDSGNMLLHHVCLLDSNDARTLLPHEHDAARPLLGALALAASASPTSTDVLVHIVGVHTDSLHAQTCMLPAEQDIMSCALEPHGRLHVLTSGQKLLSARFHAVDARLVIDEPSALQLPPVDDASLVCLSASHLLAVVLRTEHGRTRASALLWDMDLDAVVATVEWSVALSGPARISATRAMDDYVLVQVDPYASSESKCSVVALPVSVPTTGLLRHALGAAARTAPWLVSPETSSVRSPDSCSTHASGSPRARALLDRLQGLPTHDAAARAKALDAHVLAWLEAESDALREATQTKAGRKAPKVPLDAALVQQVMDMALPALPGTSASALASSGTSMQAGRVSSRSAVALPYAREAVRYFVERGAVSTSLLPDLVPRARLTHDWSLVFLLLRHVPDLSEAQALTFLHDALRAAADSDPQAPAIPRVLQHILLPPAFSKPALRVALRTHITDDADVLILLDILNTWIDLHMASAWDSSSVHRMKDEVRTLPLSSATAASKPSLSYRTGGVQPARFDACLSFMEDLIDTFFPQWLGATAMHPFLRECTRSLSTHAHTLQMVSRLRAPLEGLISSAQQAESGDDAQRSRRLALHEASLLVPAYSKEVLDV</sequence>
<dbReference type="OrthoDB" id="4349954at2759"/>
<dbReference type="OMA" id="CNAWLSQ"/>
<gene>
    <name evidence="2" type="ORF">MGL_2497</name>
</gene>
<dbReference type="InParanoid" id="A8Q447"/>
<protein>
    <submittedName>
        <fullName evidence="2">Uncharacterized protein</fullName>
    </submittedName>
</protein>
<dbReference type="GeneID" id="5854422"/>
<dbReference type="RefSeq" id="XP_001730115.1">
    <property type="nucleotide sequence ID" value="XM_001730063.1"/>
</dbReference>
<dbReference type="KEGG" id="mgl:MGL_2497"/>
<dbReference type="VEuPathDB" id="FungiDB:MGL_2497"/>
<evidence type="ECO:0000313" key="3">
    <source>
        <dbReference type="Proteomes" id="UP000008837"/>
    </source>
</evidence>